<dbReference type="Pfam" id="PF06305">
    <property type="entry name" value="LapA_dom"/>
    <property type="match status" value="1"/>
</dbReference>
<organism evidence="7">
    <name type="scientific">marine metagenome</name>
    <dbReference type="NCBI Taxonomy" id="408172"/>
    <lineage>
        <taxon>unclassified sequences</taxon>
        <taxon>metagenomes</taxon>
        <taxon>ecological metagenomes</taxon>
    </lineage>
</organism>
<evidence type="ECO:0000313" key="7">
    <source>
        <dbReference type="EMBL" id="SVA46351.1"/>
    </source>
</evidence>
<keyword evidence="1" id="KW-1003">Cell membrane</keyword>
<feature type="domain" description="Lipopolysaccharide assembly protein A" evidence="6">
    <location>
        <begin position="1"/>
        <end position="44"/>
    </location>
</feature>
<sequence length="63" mass="6854">MIILGSLAIGVLAGYAVAVFSVLSSKAEVHSLQNKNRKLTEELNNLRNVAIDEGIYDTEDGEY</sequence>
<protein>
    <recommendedName>
        <fullName evidence="6">Lipopolysaccharide assembly protein A domain-containing protein</fullName>
    </recommendedName>
</protein>
<feature type="coiled-coil region" evidence="5">
    <location>
        <begin position="22"/>
        <end position="49"/>
    </location>
</feature>
<reference evidence="7" key="1">
    <citation type="submission" date="2018-05" db="EMBL/GenBank/DDBJ databases">
        <authorList>
            <person name="Lanie J.A."/>
            <person name="Ng W.-L."/>
            <person name="Kazmierczak K.M."/>
            <person name="Andrzejewski T.M."/>
            <person name="Davidsen T.M."/>
            <person name="Wayne K.J."/>
            <person name="Tettelin H."/>
            <person name="Glass J.I."/>
            <person name="Rusch D."/>
            <person name="Podicherti R."/>
            <person name="Tsui H.-C.T."/>
            <person name="Winkler M.E."/>
        </authorList>
    </citation>
    <scope>NUCLEOTIDE SEQUENCE</scope>
</reference>
<dbReference type="EMBL" id="UINC01010420">
    <property type="protein sequence ID" value="SVA46351.1"/>
    <property type="molecule type" value="Genomic_DNA"/>
</dbReference>
<evidence type="ECO:0000259" key="6">
    <source>
        <dbReference type="Pfam" id="PF06305"/>
    </source>
</evidence>
<evidence type="ECO:0000256" key="2">
    <source>
        <dbReference type="ARBA" id="ARBA00022692"/>
    </source>
</evidence>
<accession>A0A381W1W4</accession>
<dbReference type="GO" id="GO:0005886">
    <property type="term" value="C:plasma membrane"/>
    <property type="evidence" value="ECO:0007669"/>
    <property type="project" value="InterPro"/>
</dbReference>
<gene>
    <name evidence="7" type="ORF">METZ01_LOCUS99205</name>
</gene>
<dbReference type="InterPro" id="IPR010445">
    <property type="entry name" value="LapA_dom"/>
</dbReference>
<keyword evidence="2" id="KW-0812">Transmembrane</keyword>
<evidence type="ECO:0000256" key="3">
    <source>
        <dbReference type="ARBA" id="ARBA00022989"/>
    </source>
</evidence>
<keyword evidence="4" id="KW-0472">Membrane</keyword>
<evidence type="ECO:0000256" key="1">
    <source>
        <dbReference type="ARBA" id="ARBA00022475"/>
    </source>
</evidence>
<proteinExistence type="predicted"/>
<evidence type="ECO:0000256" key="4">
    <source>
        <dbReference type="ARBA" id="ARBA00023136"/>
    </source>
</evidence>
<keyword evidence="5" id="KW-0175">Coiled coil</keyword>
<evidence type="ECO:0000256" key="5">
    <source>
        <dbReference type="SAM" id="Coils"/>
    </source>
</evidence>
<name>A0A381W1W4_9ZZZZ</name>
<keyword evidence="3" id="KW-1133">Transmembrane helix</keyword>
<dbReference type="AlphaFoldDB" id="A0A381W1W4"/>